<feature type="domain" description="Conserved virulence factor B second S1" evidence="4">
    <location>
        <begin position="74"/>
        <end position="135"/>
    </location>
</feature>
<keyword evidence="7" id="KW-1185">Reference proteome</keyword>
<proteinExistence type="inferred from homology"/>
<evidence type="ECO:0000259" key="4">
    <source>
        <dbReference type="Pfam" id="PF21191"/>
    </source>
</evidence>
<dbReference type="Pfam" id="PF13509">
    <property type="entry name" value="S1_2"/>
    <property type="match status" value="1"/>
</dbReference>
<dbReference type="Pfam" id="PF21191">
    <property type="entry name" value="CvfB_1st"/>
    <property type="match status" value="1"/>
</dbReference>
<dbReference type="InterPro" id="IPR048588">
    <property type="entry name" value="CvfB_S1_2nd"/>
</dbReference>
<dbReference type="Gene3D" id="2.40.50.330">
    <property type="match status" value="1"/>
</dbReference>
<comment type="caution">
    <text evidence="6">The sequence shown here is derived from an EMBL/GenBank/DDBJ whole genome shotgun (WGS) entry which is preliminary data.</text>
</comment>
<evidence type="ECO:0008006" key="8">
    <source>
        <dbReference type="Google" id="ProtNLM"/>
    </source>
</evidence>
<dbReference type="Pfam" id="PF21543">
    <property type="entry name" value="CvfB_2nd"/>
    <property type="match status" value="1"/>
</dbReference>
<dbReference type="InterPro" id="IPR036388">
    <property type="entry name" value="WH-like_DNA-bd_sf"/>
</dbReference>
<dbReference type="PATRIC" id="fig|480391.4.peg.63"/>
<dbReference type="InterPro" id="IPR039566">
    <property type="entry name" value="CvfB_S1_st"/>
</dbReference>
<dbReference type="RefSeq" id="WP_057797548.1">
    <property type="nucleotide sequence ID" value="NZ_BJZZ01000001.1"/>
</dbReference>
<name>A0A0R2NKM5_9LACO</name>
<evidence type="ECO:0000259" key="2">
    <source>
        <dbReference type="Pfam" id="PF13509"/>
    </source>
</evidence>
<dbReference type="InterPro" id="IPR040764">
    <property type="entry name" value="CvfB_WH"/>
</dbReference>
<gene>
    <name evidence="6" type="ORF">IV88_GL000061</name>
</gene>
<accession>A0A0R2NKM5</accession>
<dbReference type="AlphaFoldDB" id="A0A0R2NKM5"/>
<dbReference type="PIRSF" id="PIRSF012524">
    <property type="entry name" value="YitL_S1"/>
    <property type="match status" value="1"/>
</dbReference>
<dbReference type="OrthoDB" id="9801597at2"/>
<dbReference type="EMBL" id="JQCQ01000001">
    <property type="protein sequence ID" value="KRO26276.1"/>
    <property type="molecule type" value="Genomic_DNA"/>
</dbReference>
<sequence length="289" mass="32667">MESLLGKVSKGKVIDENDQFYFVQLEDVKTYRLDKKEIKKPLKQGSFFSGFAYENVNHELQITREAPDIRVGRFGWAKVVRVRRDLGVFVDIGLPNKDIVVSLDELSTENRLWPNMGDRLLVRITVDNKNRMWAKLADDSVFRALAQRANTAMTNKNVSATAYRLKIVGTIVFTDDFYVGFIHPSERNEEPRLGEQLTARVIKVQQDGSLNLSLKPRGYEAIGDDAAMVLALLEHSSEHSLNLNDHSDPVEIKKTLGISKGQFKRALGHLLKVGIINQTDEGIELKSED</sequence>
<dbReference type="PANTHER" id="PTHR37296">
    <property type="entry name" value="CONSERVED VIRULENCE FACTOR B"/>
    <property type="match status" value="1"/>
</dbReference>
<dbReference type="Gene3D" id="1.10.10.10">
    <property type="entry name" value="Winged helix-like DNA-binding domain superfamily/Winged helix DNA-binding domain"/>
    <property type="match status" value="1"/>
</dbReference>
<evidence type="ECO:0000259" key="5">
    <source>
        <dbReference type="Pfam" id="PF21543"/>
    </source>
</evidence>
<evidence type="ECO:0000313" key="7">
    <source>
        <dbReference type="Proteomes" id="UP000051249"/>
    </source>
</evidence>
<protein>
    <recommendedName>
        <fullName evidence="8">RNA-binding protein</fullName>
    </recommendedName>
</protein>
<dbReference type="Pfam" id="PF17783">
    <property type="entry name" value="WHD_CvfB"/>
    <property type="match status" value="1"/>
</dbReference>
<feature type="domain" description="Conserved virulence factor B-like winged helix" evidence="3">
    <location>
        <begin position="227"/>
        <end position="285"/>
    </location>
</feature>
<evidence type="ECO:0000313" key="6">
    <source>
        <dbReference type="EMBL" id="KRO26276.1"/>
    </source>
</evidence>
<dbReference type="InterPro" id="IPR014464">
    <property type="entry name" value="CvfB_fam"/>
</dbReference>
<dbReference type="PANTHER" id="PTHR37296:SF1">
    <property type="entry name" value="CONSERVED VIRULENCE FACTOR B"/>
    <property type="match status" value="1"/>
</dbReference>
<evidence type="ECO:0000256" key="1">
    <source>
        <dbReference type="PIRNR" id="PIRNR012524"/>
    </source>
</evidence>
<dbReference type="Gene3D" id="2.40.50.140">
    <property type="entry name" value="Nucleic acid-binding proteins"/>
    <property type="match status" value="2"/>
</dbReference>
<dbReference type="Proteomes" id="UP000051249">
    <property type="component" value="Unassembled WGS sequence"/>
</dbReference>
<dbReference type="InterPro" id="IPR048587">
    <property type="entry name" value="CvfB_S1_3rd"/>
</dbReference>
<comment type="similarity">
    <text evidence="1">Belongs to the CvfB family.</text>
</comment>
<evidence type="ECO:0000259" key="3">
    <source>
        <dbReference type="Pfam" id="PF17783"/>
    </source>
</evidence>
<organism evidence="6 7">
    <name type="scientific">Pediococcus argentinicus</name>
    <dbReference type="NCBI Taxonomy" id="480391"/>
    <lineage>
        <taxon>Bacteria</taxon>
        <taxon>Bacillati</taxon>
        <taxon>Bacillota</taxon>
        <taxon>Bacilli</taxon>
        <taxon>Lactobacillales</taxon>
        <taxon>Lactobacillaceae</taxon>
        <taxon>Pediococcus</taxon>
    </lineage>
</organism>
<feature type="domain" description="Conserved virulence factor B third S1" evidence="5">
    <location>
        <begin position="142"/>
        <end position="216"/>
    </location>
</feature>
<feature type="domain" description="Conserved virulence factor B first S1" evidence="2">
    <location>
        <begin position="5"/>
        <end position="63"/>
    </location>
</feature>
<reference evidence="6 7" key="1">
    <citation type="journal article" date="2015" name="Genome Announc.">
        <title>Expanding the biotechnology potential of lactobacilli through comparative genomics of 213 strains and associated genera.</title>
        <authorList>
            <person name="Sun Z."/>
            <person name="Harris H.M."/>
            <person name="McCann A."/>
            <person name="Guo C."/>
            <person name="Argimon S."/>
            <person name="Zhang W."/>
            <person name="Yang X."/>
            <person name="Jeffery I.B."/>
            <person name="Cooney J.C."/>
            <person name="Kagawa T.F."/>
            <person name="Liu W."/>
            <person name="Song Y."/>
            <person name="Salvetti E."/>
            <person name="Wrobel A."/>
            <person name="Rasinkangas P."/>
            <person name="Parkhill J."/>
            <person name="Rea M.C."/>
            <person name="O'Sullivan O."/>
            <person name="Ritari J."/>
            <person name="Douillard F.P."/>
            <person name="Paul Ross R."/>
            <person name="Yang R."/>
            <person name="Briner A.E."/>
            <person name="Felis G.E."/>
            <person name="de Vos W.M."/>
            <person name="Barrangou R."/>
            <person name="Klaenhammer T.R."/>
            <person name="Caufield P.W."/>
            <person name="Cui Y."/>
            <person name="Zhang H."/>
            <person name="O'Toole P.W."/>
        </authorList>
    </citation>
    <scope>NUCLEOTIDE SEQUENCE [LARGE SCALE GENOMIC DNA]</scope>
    <source>
        <strain evidence="6 7">DSM 23026</strain>
    </source>
</reference>
<dbReference type="InterPro" id="IPR012340">
    <property type="entry name" value="NA-bd_OB-fold"/>
</dbReference>